<feature type="region of interest" description="Disordered" evidence="1">
    <location>
        <begin position="1"/>
        <end position="21"/>
    </location>
</feature>
<evidence type="ECO:0000256" key="1">
    <source>
        <dbReference type="SAM" id="MobiDB-lite"/>
    </source>
</evidence>
<reference evidence="2 3" key="1">
    <citation type="submission" date="2014-11" db="EMBL/GenBank/DDBJ databases">
        <authorList>
            <person name="Zhu J."/>
            <person name="Qi W."/>
            <person name="Song R."/>
        </authorList>
    </citation>
    <scope>NUCLEOTIDE SEQUENCE [LARGE SCALE GENOMIC DNA]</scope>
</reference>
<dbReference type="EMBL" id="CDMY01000646">
    <property type="protein sequence ID" value="CEM28068.1"/>
    <property type="molecule type" value="Genomic_DNA"/>
</dbReference>
<proteinExistence type="predicted"/>
<keyword evidence="3" id="KW-1185">Reference proteome</keyword>
<evidence type="ECO:0000313" key="3">
    <source>
        <dbReference type="Proteomes" id="UP000041254"/>
    </source>
</evidence>
<dbReference type="VEuPathDB" id="CryptoDB:Vbra_17588"/>
<dbReference type="Proteomes" id="UP000041254">
    <property type="component" value="Unassembled WGS sequence"/>
</dbReference>
<dbReference type="OMA" id="ECCIENG"/>
<name>A0A0G4GF05_VITBC</name>
<gene>
    <name evidence="2" type="ORF">Vbra_17588</name>
</gene>
<sequence length="314" mass="32306">MPLEPSPKEAGLNATNQVNGPLQDEQPVNLPCMFDTDCSTEGLFGFHCKPNSDGVSGECVRSCSEAEDDKDPCPPATHRCSGGGNGLCVPCAQTGDVCTDGGENCCSRTCKGGLCAPCDETCEADADCLVEGQTCLAEIDGRRQCGYCFNEGDCPGSSVCNRLTFVCGSAEAQCTSNTNCPPSSPVCNTEAGTCGPCLFDTDCTDRPATPVCRAGSCGPSAGQCPTGEIEFPDGSGECCIENGSSCSNDDECCSRFCNDSDGTCRACEAVTVDCDFDGGDDCFEGRCCKPSGPSQSCTAAKERCSLNCVGSTCA</sequence>
<protein>
    <submittedName>
        <fullName evidence="2">Uncharacterized protein</fullName>
    </submittedName>
</protein>
<dbReference type="OrthoDB" id="4405280at2759"/>
<dbReference type="AlphaFoldDB" id="A0A0G4GF05"/>
<evidence type="ECO:0000313" key="2">
    <source>
        <dbReference type="EMBL" id="CEM28068.1"/>
    </source>
</evidence>
<dbReference type="InParanoid" id="A0A0G4GF05"/>
<dbReference type="PhylomeDB" id="A0A0G4GF05"/>
<organism evidence="2 3">
    <name type="scientific">Vitrella brassicaformis (strain CCMP3155)</name>
    <dbReference type="NCBI Taxonomy" id="1169540"/>
    <lineage>
        <taxon>Eukaryota</taxon>
        <taxon>Sar</taxon>
        <taxon>Alveolata</taxon>
        <taxon>Colpodellida</taxon>
        <taxon>Vitrellaceae</taxon>
        <taxon>Vitrella</taxon>
    </lineage>
</organism>
<accession>A0A0G4GF05</accession>